<protein>
    <submittedName>
        <fullName evidence="1">Uncharacterized protein</fullName>
    </submittedName>
</protein>
<comment type="caution">
    <text evidence="1">The sequence shown here is derived from an EMBL/GenBank/DDBJ whole genome shotgun (WGS) entry which is preliminary data.</text>
</comment>
<evidence type="ECO:0000313" key="1">
    <source>
        <dbReference type="EMBL" id="OGE74648.1"/>
    </source>
</evidence>
<gene>
    <name evidence="1" type="ORF">A3K06_01520</name>
</gene>
<name>A0A1F5NAQ7_9BACT</name>
<dbReference type="AlphaFoldDB" id="A0A1F5NAQ7"/>
<sequence length="86" mass="9224">MDPISVGISLQALGILPLRARLLFRFSFLEPSAVFRFPEGLSEAGKLGIGPSGFSAEIQVVPSPERNEPSLGSWKTKPLTAMARAL</sequence>
<proteinExistence type="predicted"/>
<dbReference type="EMBL" id="MFEG01000046">
    <property type="protein sequence ID" value="OGE74648.1"/>
    <property type="molecule type" value="Genomic_DNA"/>
</dbReference>
<accession>A0A1F5NAQ7</accession>
<dbReference type="Proteomes" id="UP000176547">
    <property type="component" value="Unassembled WGS sequence"/>
</dbReference>
<evidence type="ECO:0000313" key="2">
    <source>
        <dbReference type="Proteomes" id="UP000176547"/>
    </source>
</evidence>
<organism evidence="1 2">
    <name type="scientific">Candidatus Doudnabacteria bacterium RIFCSPHIGHO2_01_52_17</name>
    <dbReference type="NCBI Taxonomy" id="1817820"/>
    <lineage>
        <taxon>Bacteria</taxon>
        <taxon>Candidatus Doudnaibacteriota</taxon>
    </lineage>
</organism>
<reference evidence="1 2" key="1">
    <citation type="journal article" date="2016" name="Nat. Commun.">
        <title>Thousands of microbial genomes shed light on interconnected biogeochemical processes in an aquifer system.</title>
        <authorList>
            <person name="Anantharaman K."/>
            <person name="Brown C.T."/>
            <person name="Hug L.A."/>
            <person name="Sharon I."/>
            <person name="Castelle C.J."/>
            <person name="Probst A.J."/>
            <person name="Thomas B.C."/>
            <person name="Singh A."/>
            <person name="Wilkins M.J."/>
            <person name="Karaoz U."/>
            <person name="Brodie E.L."/>
            <person name="Williams K.H."/>
            <person name="Hubbard S.S."/>
            <person name="Banfield J.F."/>
        </authorList>
    </citation>
    <scope>NUCLEOTIDE SEQUENCE [LARGE SCALE GENOMIC DNA]</scope>
</reference>